<evidence type="ECO:0000259" key="3">
    <source>
        <dbReference type="Pfam" id="PF25917"/>
    </source>
</evidence>
<comment type="caution">
    <text evidence="5">The sequence shown here is derived from an EMBL/GenBank/DDBJ whole genome shotgun (WGS) entry which is preliminary data.</text>
</comment>
<dbReference type="Proteomes" id="UP001069802">
    <property type="component" value="Unassembled WGS sequence"/>
</dbReference>
<dbReference type="RefSeq" id="WP_269422657.1">
    <property type="nucleotide sequence ID" value="NZ_JAPWGY010000002.1"/>
</dbReference>
<dbReference type="Pfam" id="PF25954">
    <property type="entry name" value="Beta-barrel_RND_2"/>
    <property type="match status" value="1"/>
</dbReference>
<feature type="signal peptide" evidence="2">
    <location>
        <begin position="1"/>
        <end position="20"/>
    </location>
</feature>
<evidence type="ECO:0000256" key="2">
    <source>
        <dbReference type="SAM" id="SignalP"/>
    </source>
</evidence>
<evidence type="ECO:0000313" key="5">
    <source>
        <dbReference type="EMBL" id="MCZ4280456.1"/>
    </source>
</evidence>
<feature type="domain" description="Multidrug resistance protein MdtA-like barrel-sandwich hybrid" evidence="3">
    <location>
        <begin position="78"/>
        <end position="206"/>
    </location>
</feature>
<dbReference type="Gene3D" id="2.40.50.100">
    <property type="match status" value="1"/>
</dbReference>
<dbReference type="PANTHER" id="PTHR30469:SF29">
    <property type="entry name" value="BLR2860 PROTEIN"/>
    <property type="match status" value="1"/>
</dbReference>
<keyword evidence="6" id="KW-1185">Reference proteome</keyword>
<sequence>MKISYLLAFTLAAGSIAWVASGQLAGNSEAGTSTQPEIKKPPVDLNQAQRIPSVRVLQQTAESFTRHLTIRGRTEALRYVDVKSETSGRVVELPYEKGQRVESGKIIARLDVNERSAKVAEYEALKEQRAIEYTAAKRLSQKGFKAETQLAASKAALESAEAELSRVKVALSNTRIPAPFNGVLNERSVEIGEFVDVGDKIGTVVDLSTILVASDVSERLVPFISVGDPATVKLVTGEKIKGSVRFIASMADPATRTFRIEIAVPNDKRLITDGMTAETTIDLNTTRAHKVSPGILTISDSGTVGVKTINDKNQVVFREVSILENASDGLWLGGLPETLTFIVIGQELVTDGQTVDPVDARTLQVFNGGDNRS</sequence>
<dbReference type="EMBL" id="JAPWGY010000002">
    <property type="protein sequence ID" value="MCZ4280456.1"/>
    <property type="molecule type" value="Genomic_DNA"/>
</dbReference>
<evidence type="ECO:0000256" key="1">
    <source>
        <dbReference type="ARBA" id="ARBA00009477"/>
    </source>
</evidence>
<feature type="domain" description="CusB-like beta-barrel" evidence="4">
    <location>
        <begin position="213"/>
        <end position="281"/>
    </location>
</feature>
<dbReference type="Pfam" id="PF25917">
    <property type="entry name" value="BSH_RND"/>
    <property type="match status" value="1"/>
</dbReference>
<comment type="similarity">
    <text evidence="1">Belongs to the membrane fusion protein (MFP) (TC 8.A.1) family.</text>
</comment>
<dbReference type="InterPro" id="IPR058625">
    <property type="entry name" value="MdtA-like_BSH"/>
</dbReference>
<dbReference type="SUPFAM" id="SSF111369">
    <property type="entry name" value="HlyD-like secretion proteins"/>
    <property type="match status" value="1"/>
</dbReference>
<dbReference type="PANTHER" id="PTHR30469">
    <property type="entry name" value="MULTIDRUG RESISTANCE PROTEIN MDTA"/>
    <property type="match status" value="1"/>
</dbReference>
<name>A0ABT4LJB7_9PROT</name>
<evidence type="ECO:0000313" key="6">
    <source>
        <dbReference type="Proteomes" id="UP001069802"/>
    </source>
</evidence>
<accession>A0ABT4LJB7</accession>
<gene>
    <name evidence="5" type="ORF">O4H49_06690</name>
</gene>
<dbReference type="InterPro" id="IPR006143">
    <property type="entry name" value="RND_pump_MFP"/>
</dbReference>
<feature type="chain" id="PRO_5046862056" evidence="2">
    <location>
        <begin position="21"/>
        <end position="373"/>
    </location>
</feature>
<keyword evidence="2" id="KW-0732">Signal</keyword>
<dbReference type="InterPro" id="IPR058792">
    <property type="entry name" value="Beta-barrel_RND_2"/>
</dbReference>
<protein>
    <submittedName>
        <fullName evidence="5">Efflux RND transporter periplasmic adaptor subunit</fullName>
    </submittedName>
</protein>
<organism evidence="5 6">
    <name type="scientific">Kiloniella laminariae</name>
    <dbReference type="NCBI Taxonomy" id="454162"/>
    <lineage>
        <taxon>Bacteria</taxon>
        <taxon>Pseudomonadati</taxon>
        <taxon>Pseudomonadota</taxon>
        <taxon>Alphaproteobacteria</taxon>
        <taxon>Rhodospirillales</taxon>
        <taxon>Kiloniellaceae</taxon>
        <taxon>Kiloniella</taxon>
    </lineage>
</organism>
<dbReference type="Gene3D" id="1.10.287.470">
    <property type="entry name" value="Helix hairpin bin"/>
    <property type="match status" value="1"/>
</dbReference>
<reference evidence="5" key="1">
    <citation type="submission" date="2022-12" db="EMBL/GenBank/DDBJ databases">
        <title>Bacterial isolates from different developmental stages of Nematostella vectensis.</title>
        <authorList>
            <person name="Fraune S."/>
        </authorList>
    </citation>
    <scope>NUCLEOTIDE SEQUENCE</scope>
    <source>
        <strain evidence="5">G21630-S1</strain>
    </source>
</reference>
<evidence type="ECO:0000259" key="4">
    <source>
        <dbReference type="Pfam" id="PF25954"/>
    </source>
</evidence>
<proteinExistence type="inferred from homology"/>
<dbReference type="Gene3D" id="2.40.30.170">
    <property type="match status" value="1"/>
</dbReference>
<dbReference type="NCBIfam" id="TIGR01730">
    <property type="entry name" value="RND_mfp"/>
    <property type="match status" value="1"/>
</dbReference>